<comment type="caution">
    <text evidence="3">The sequence shown here is derived from an EMBL/GenBank/DDBJ whole genome shotgun (WGS) entry which is preliminary data.</text>
</comment>
<dbReference type="InterPro" id="IPR022385">
    <property type="entry name" value="Rhs_assc_core"/>
</dbReference>
<dbReference type="NCBIfam" id="NF045639">
    <property type="entry name" value="GCX_COOH"/>
    <property type="match status" value="1"/>
</dbReference>
<keyword evidence="4" id="KW-1185">Reference proteome</keyword>
<feature type="signal peptide" evidence="1">
    <location>
        <begin position="1"/>
        <end position="24"/>
    </location>
</feature>
<sequence length="1162" mass="130546">MKKYIIHKYQLLALFWLVISGVSAQTPTNTQNYTIETNVKVSGKTTEGSLIGLPVDQANRIIKYVDGIGRPQQTVGWQASPRQKDVVEFFEYDGLGREVKKYLPYGEQNADGSYKANASAQQSIFYSNSGWDASVIRTQHPFSETKFEASPLNRVTIQGFQGTPWQPSSSGGGHVARVIYSTNDDGISTISNFPARLFKVSNSGGLIVNHFYGAGALQLTIYKDENWQDTDGKKGTVEEYKDHEGRLILKRMFNWKNAALEVLSTYYVYDDLGNLSFVLPPGANPDSGVPLSTTLDNYCYQYRYDHRHRLIEKKMPGKGWEYFVYNKLNQLVAVQDAVQRSKQPQQWVVTKYDFFGRVIVTGIYHKPNTPAWVPERVQVQNAVNQQAQQWELNSVNGIGYTTDRCWPYTAFNEDLTISYYDTYDFPNYNVNYNFVPFGIYGERSIMTKGLETGRFVRDLGTGTMLVSITSYNDNGKIIQVLSKNHIGGSDRLDTEYNFDGSVKSTKKIHVKGNTTTTIAKRYAYDHLGRKIKTWQTTYGSPQTSGKEVLLSELAYNEVGQLKGKNLHKESTGSAMGTDILLGVSDVVESTEHRDVVASNSIVLEPGFEVKLGASFSASISSFAYHIDYAYNERGWLRTMNSKEFDLALSYNDGTYPQYNGNISGQGYKNLTSNNFVYQYDRLNRLLEASAAGNLGETIEYDIMGNIVSLTRDNKGTNSYSSYTGNRLNSINGFTNSNYGYDLNGNLRSDSGKGITDISYNHLNLPQSVMGNVNLNYTYNATGAKLRKVSNGTTTNTIDYVSEVQYTNGLIDFVQTEEGRALNSNGVYTYHYDIKDHLGNVRVSFDIYNNAPRVLQRDNYYAFGLRKPVLGGVNNYLYNGKELQEELGQYDYGARLYDPEIGRFNTIDPMSEISRRFSPYNYALNNPIRFIDVDGMYAASPIYVDGLFMGTDDQGFNGEIIVMTRDQWSKLSKTQDEQILKGTMKHSEAMKLGETLGKKIDRLAKSPSGTRVDKEVAEINSIINHIAGRTDDMKGWGPSKLFEGSVSSVYDNRAVNASERVYGEVNKGISDNAFANTVGNKVTFNLQNWGSKDIAGVKNSLTVANIQNTYVHEAGGHMYNGWLTRAEHINAVKLQMNHSSFKSTTTGFQQWIKNLYDEYANKK</sequence>
<dbReference type="AlphaFoldDB" id="A0A443YVT3"/>
<dbReference type="PANTHER" id="PTHR32305:SF15">
    <property type="entry name" value="PROTEIN RHSA-RELATED"/>
    <property type="match status" value="1"/>
</dbReference>
<dbReference type="EMBL" id="SAYW01000002">
    <property type="protein sequence ID" value="RWU08109.1"/>
    <property type="molecule type" value="Genomic_DNA"/>
</dbReference>
<protein>
    <submittedName>
        <fullName evidence="3">RHS repeat-associated core domain-containing protein</fullName>
    </submittedName>
</protein>
<dbReference type="InterPro" id="IPR050708">
    <property type="entry name" value="T6SS_VgrG/RHS"/>
</dbReference>
<feature type="chain" id="PRO_5019213157" evidence="1">
    <location>
        <begin position="25"/>
        <end position="1162"/>
    </location>
</feature>
<evidence type="ECO:0000259" key="2">
    <source>
        <dbReference type="Pfam" id="PF20041"/>
    </source>
</evidence>
<gene>
    <name evidence="3" type="ORF">DPV69_06925</name>
</gene>
<evidence type="ECO:0000313" key="3">
    <source>
        <dbReference type="EMBL" id="RWU08109.1"/>
    </source>
</evidence>
<dbReference type="OrthoDB" id="1191296at2"/>
<evidence type="ECO:0000256" key="1">
    <source>
        <dbReference type="SAM" id="SignalP"/>
    </source>
</evidence>
<organism evidence="3 4">
    <name type="scientific">Pedobacter chitinilyticus</name>
    <dbReference type="NCBI Taxonomy" id="2233776"/>
    <lineage>
        <taxon>Bacteria</taxon>
        <taxon>Pseudomonadati</taxon>
        <taxon>Bacteroidota</taxon>
        <taxon>Sphingobacteriia</taxon>
        <taxon>Sphingobacteriales</taxon>
        <taxon>Sphingobacteriaceae</taxon>
        <taxon>Pedobacter</taxon>
    </lineage>
</organism>
<reference evidence="3 4" key="1">
    <citation type="submission" date="2018-06" db="EMBL/GenBank/DDBJ databases">
        <title>Pedobacter endophyticus sp. nov., an endophytic bacterium isolated from a leaf of Triticum aestivum.</title>
        <authorList>
            <person name="Zhang L."/>
        </authorList>
    </citation>
    <scope>NUCLEOTIDE SEQUENCE [LARGE SCALE GENOMIC DNA]</scope>
    <source>
        <strain evidence="3 4">CM134L-2</strain>
    </source>
</reference>
<dbReference type="InterPro" id="IPR045619">
    <property type="entry name" value="DUF6443"/>
</dbReference>
<keyword evidence="1" id="KW-0732">Signal</keyword>
<name>A0A443YVT3_9SPHI</name>
<dbReference type="Gene3D" id="2.180.10.10">
    <property type="entry name" value="RHS repeat-associated core"/>
    <property type="match status" value="1"/>
</dbReference>
<dbReference type="NCBIfam" id="TIGR03696">
    <property type="entry name" value="Rhs_assc_core"/>
    <property type="match status" value="1"/>
</dbReference>
<dbReference type="PANTHER" id="PTHR32305">
    <property type="match status" value="1"/>
</dbReference>
<dbReference type="InterPro" id="IPR055015">
    <property type="entry name" value="GCX_COOH"/>
</dbReference>
<dbReference type="Pfam" id="PF20041">
    <property type="entry name" value="DUF6443"/>
    <property type="match status" value="1"/>
</dbReference>
<feature type="domain" description="DUF6443" evidence="2">
    <location>
        <begin position="40"/>
        <end position="171"/>
    </location>
</feature>
<evidence type="ECO:0000313" key="4">
    <source>
        <dbReference type="Proteomes" id="UP000284120"/>
    </source>
</evidence>
<dbReference type="Proteomes" id="UP000284120">
    <property type="component" value="Unassembled WGS sequence"/>
</dbReference>
<accession>A0A443YVT3</accession>
<dbReference type="RefSeq" id="WP_113646634.1">
    <property type="nucleotide sequence ID" value="NZ_QMHN01000002.1"/>
</dbReference>
<proteinExistence type="predicted"/>